<dbReference type="EMBL" id="JACHMI010000001">
    <property type="protein sequence ID" value="MBB6549533.1"/>
    <property type="molecule type" value="Genomic_DNA"/>
</dbReference>
<protein>
    <submittedName>
        <fullName evidence="3">2-polyprenyl-6-methoxyphenol hydroxylase-like FAD-dependent oxidoreductase</fullName>
    </submittedName>
</protein>
<dbReference type="Pfam" id="PF01494">
    <property type="entry name" value="FAD_binding_3"/>
    <property type="match status" value="1"/>
</dbReference>
<organism evidence="3 4">
    <name type="scientific">Nonomuraea rubra</name>
    <dbReference type="NCBI Taxonomy" id="46180"/>
    <lineage>
        <taxon>Bacteria</taxon>
        <taxon>Bacillati</taxon>
        <taxon>Actinomycetota</taxon>
        <taxon>Actinomycetes</taxon>
        <taxon>Streptosporangiales</taxon>
        <taxon>Streptosporangiaceae</taxon>
        <taxon>Nonomuraea</taxon>
    </lineage>
</organism>
<reference evidence="3 4" key="1">
    <citation type="submission" date="2020-08" db="EMBL/GenBank/DDBJ databases">
        <title>Sequencing the genomes of 1000 actinobacteria strains.</title>
        <authorList>
            <person name="Klenk H.-P."/>
        </authorList>
    </citation>
    <scope>NUCLEOTIDE SEQUENCE [LARGE SCALE GENOMIC DNA]</scope>
    <source>
        <strain evidence="3 4">DSM 43768</strain>
    </source>
</reference>
<dbReference type="InterPro" id="IPR051704">
    <property type="entry name" value="FAD_aromatic-hydroxylase"/>
</dbReference>
<accession>A0A7X0NTV2</accession>
<gene>
    <name evidence="3" type="ORF">HD593_004328</name>
</gene>
<evidence type="ECO:0000313" key="4">
    <source>
        <dbReference type="Proteomes" id="UP000565579"/>
    </source>
</evidence>
<name>A0A7X0NTV2_9ACTN</name>
<dbReference type="Gene3D" id="3.30.9.10">
    <property type="entry name" value="D-Amino Acid Oxidase, subunit A, domain 2"/>
    <property type="match status" value="1"/>
</dbReference>
<sequence length="246" mass="26756">MARTGAGRAARERDGPGRRHTAGRAAARRTGRSHRGGTTPPRPPPAPTRAGALYSAHGNTEARATFYFASPLLDLDRRDAARQQAILTEQFTGNGWESDRLLREMRHASDFYFDSVGQVRMDSWTRGRVALVGDAAYSPSSLSGMGTGLALVGAYVLAGELAAARGGHRVAFARYEEEMREYAAGCVKMGDGVAGFMVPGSRFMAGFLNRYYKIMPYLPGKNLMTSLARKTAENISLRDYGSLVKR</sequence>
<dbReference type="InterPro" id="IPR036188">
    <property type="entry name" value="FAD/NAD-bd_sf"/>
</dbReference>
<dbReference type="AlphaFoldDB" id="A0A7X0NTV2"/>
<dbReference type="PANTHER" id="PTHR46865">
    <property type="entry name" value="OXIDOREDUCTASE-RELATED"/>
    <property type="match status" value="1"/>
</dbReference>
<dbReference type="Proteomes" id="UP000565579">
    <property type="component" value="Unassembled WGS sequence"/>
</dbReference>
<dbReference type="SUPFAM" id="SSF51905">
    <property type="entry name" value="FAD/NAD(P)-binding domain"/>
    <property type="match status" value="1"/>
</dbReference>
<keyword evidence="4" id="KW-1185">Reference proteome</keyword>
<dbReference type="Gene3D" id="3.50.50.60">
    <property type="entry name" value="FAD/NAD(P)-binding domain"/>
    <property type="match status" value="1"/>
</dbReference>
<evidence type="ECO:0000313" key="3">
    <source>
        <dbReference type="EMBL" id="MBB6549533.1"/>
    </source>
</evidence>
<dbReference type="GO" id="GO:0071949">
    <property type="term" value="F:FAD binding"/>
    <property type="evidence" value="ECO:0007669"/>
    <property type="project" value="InterPro"/>
</dbReference>
<evidence type="ECO:0000256" key="1">
    <source>
        <dbReference type="SAM" id="MobiDB-lite"/>
    </source>
</evidence>
<proteinExistence type="predicted"/>
<dbReference type="InterPro" id="IPR002938">
    <property type="entry name" value="FAD-bd"/>
</dbReference>
<dbReference type="PANTHER" id="PTHR46865:SF2">
    <property type="entry name" value="MONOOXYGENASE"/>
    <property type="match status" value="1"/>
</dbReference>
<evidence type="ECO:0000259" key="2">
    <source>
        <dbReference type="Pfam" id="PF01494"/>
    </source>
</evidence>
<comment type="caution">
    <text evidence="3">The sequence shown here is derived from an EMBL/GenBank/DDBJ whole genome shotgun (WGS) entry which is preliminary data.</text>
</comment>
<feature type="domain" description="FAD-binding" evidence="2">
    <location>
        <begin position="116"/>
        <end position="186"/>
    </location>
</feature>
<feature type="region of interest" description="Disordered" evidence="1">
    <location>
        <begin position="1"/>
        <end position="51"/>
    </location>
</feature>
<feature type="compositionally biased region" description="Basic residues" evidence="1">
    <location>
        <begin position="18"/>
        <end position="35"/>
    </location>
</feature>